<accession>A0A9N7VHG2</accession>
<keyword evidence="3" id="KW-1185">Reference proteome</keyword>
<dbReference type="Proteomes" id="UP001153269">
    <property type="component" value="Unassembled WGS sequence"/>
</dbReference>
<sequence length="295" mass="32050">MGALPSIKPAAQGSPLVLQPPETRLACHQLGALQTSTRCLISSRLMCDHIKVAWGAQLGEDFKEITLTSSATGSRSYLASVVRELLRRYTPPIKSQEYMDANKCIDELLKQLEDERRNVRRQRRSPASMSPSTLRIWGPSIRQEEKEKLLHSSSSLHPCVMTHLSLSAAASPLDGAQNPSGMQAQLLPQPLFNTSTSLTEGNKSSTAECQLQMEQIQIWAHQTERTLVRRWPEAGLTCHSVSAGADGAGLSPCPHLVPHWIGTRRVSGRLGAVAGRWGGVEGGGGHGTQLEILQA</sequence>
<evidence type="ECO:0000313" key="2">
    <source>
        <dbReference type="EMBL" id="CAB1449472.1"/>
    </source>
</evidence>
<proteinExistence type="predicted"/>
<gene>
    <name evidence="2" type="ORF">PLEPLA_LOCUS37155</name>
</gene>
<organism evidence="2 3">
    <name type="scientific">Pleuronectes platessa</name>
    <name type="common">European plaice</name>
    <dbReference type="NCBI Taxonomy" id="8262"/>
    <lineage>
        <taxon>Eukaryota</taxon>
        <taxon>Metazoa</taxon>
        <taxon>Chordata</taxon>
        <taxon>Craniata</taxon>
        <taxon>Vertebrata</taxon>
        <taxon>Euteleostomi</taxon>
        <taxon>Actinopterygii</taxon>
        <taxon>Neopterygii</taxon>
        <taxon>Teleostei</taxon>
        <taxon>Neoteleostei</taxon>
        <taxon>Acanthomorphata</taxon>
        <taxon>Carangaria</taxon>
        <taxon>Pleuronectiformes</taxon>
        <taxon>Pleuronectoidei</taxon>
        <taxon>Pleuronectidae</taxon>
        <taxon>Pleuronectes</taxon>
    </lineage>
</organism>
<name>A0A9N7VHG2_PLEPL</name>
<feature type="coiled-coil region" evidence="1">
    <location>
        <begin position="95"/>
        <end position="125"/>
    </location>
</feature>
<reference evidence="2" key="1">
    <citation type="submission" date="2020-03" db="EMBL/GenBank/DDBJ databases">
        <authorList>
            <person name="Weist P."/>
        </authorList>
    </citation>
    <scope>NUCLEOTIDE SEQUENCE</scope>
</reference>
<protein>
    <submittedName>
        <fullName evidence="2">Uncharacterized protein</fullName>
    </submittedName>
</protein>
<dbReference type="EMBL" id="CADEAL010004016">
    <property type="protein sequence ID" value="CAB1449472.1"/>
    <property type="molecule type" value="Genomic_DNA"/>
</dbReference>
<comment type="caution">
    <text evidence="2">The sequence shown here is derived from an EMBL/GenBank/DDBJ whole genome shotgun (WGS) entry which is preliminary data.</text>
</comment>
<evidence type="ECO:0000256" key="1">
    <source>
        <dbReference type="SAM" id="Coils"/>
    </source>
</evidence>
<dbReference type="AlphaFoldDB" id="A0A9N7VHG2"/>
<evidence type="ECO:0000313" key="3">
    <source>
        <dbReference type="Proteomes" id="UP001153269"/>
    </source>
</evidence>
<keyword evidence="1" id="KW-0175">Coiled coil</keyword>